<sequence length="151" mass="15824">MEQKAHFVTVATSDLDEAREFYVTGLGWLPTLDVPGEIIFFQVGHGLMLGLFDARKFAADLNVSGSAATASAPNPSGFTLSHNVDSPAAVDKVMADAATAGATILKTAQPADFGGYHGHFADPNGAVWEVAHNPAWRVEDDGTVVLGTPND</sequence>
<dbReference type="PANTHER" id="PTHR36503">
    <property type="entry name" value="BLR2520 PROTEIN"/>
    <property type="match status" value="1"/>
</dbReference>
<dbReference type="PANTHER" id="PTHR36503:SF1">
    <property type="entry name" value="BLR2520 PROTEIN"/>
    <property type="match status" value="1"/>
</dbReference>
<keyword evidence="3" id="KW-1185">Reference proteome</keyword>
<evidence type="ECO:0000313" key="2">
    <source>
        <dbReference type="EMBL" id="WGW12081.1"/>
    </source>
</evidence>
<name>A0ABY8QTB8_9MICO</name>
<reference evidence="2 3" key="1">
    <citation type="submission" date="2023-05" db="EMBL/GenBank/DDBJ databases">
        <title>Lithophilousrod everest ZFBP1038 complete genpme.</title>
        <authorList>
            <person name="Tian M."/>
        </authorList>
    </citation>
    <scope>NUCLEOTIDE SEQUENCE [LARGE SCALE GENOMIC DNA]</scope>
    <source>
        <strain evidence="2 3">ZFBP1038</strain>
    </source>
</reference>
<dbReference type="EMBL" id="CP090958">
    <property type="protein sequence ID" value="WGW12081.1"/>
    <property type="molecule type" value="Genomic_DNA"/>
</dbReference>
<accession>A0ABY8QTB8</accession>
<proteinExistence type="predicted"/>
<dbReference type="Gene3D" id="3.10.180.10">
    <property type="entry name" value="2,3-Dihydroxybiphenyl 1,2-Dioxygenase, domain 1"/>
    <property type="match status" value="1"/>
</dbReference>
<dbReference type="InterPro" id="IPR037523">
    <property type="entry name" value="VOC_core"/>
</dbReference>
<protein>
    <submittedName>
        <fullName evidence="2">VOC family protein</fullName>
    </submittedName>
</protein>
<dbReference type="PROSITE" id="PS51819">
    <property type="entry name" value="VOC"/>
    <property type="match status" value="1"/>
</dbReference>
<dbReference type="InterPro" id="IPR004360">
    <property type="entry name" value="Glyas_Fos-R_dOase_dom"/>
</dbReference>
<dbReference type="InterPro" id="IPR029068">
    <property type="entry name" value="Glyas_Bleomycin-R_OHBP_Dase"/>
</dbReference>
<dbReference type="Proteomes" id="UP001209083">
    <property type="component" value="Chromosome"/>
</dbReference>
<dbReference type="Pfam" id="PF00903">
    <property type="entry name" value="Glyoxalase"/>
    <property type="match status" value="1"/>
</dbReference>
<organism evidence="2 3">
    <name type="scientific">Saxibacter everestensis</name>
    <dbReference type="NCBI Taxonomy" id="2909229"/>
    <lineage>
        <taxon>Bacteria</taxon>
        <taxon>Bacillati</taxon>
        <taxon>Actinomycetota</taxon>
        <taxon>Actinomycetes</taxon>
        <taxon>Micrococcales</taxon>
        <taxon>Brevibacteriaceae</taxon>
        <taxon>Saxibacter</taxon>
    </lineage>
</organism>
<evidence type="ECO:0000313" key="3">
    <source>
        <dbReference type="Proteomes" id="UP001209083"/>
    </source>
</evidence>
<dbReference type="RefSeq" id="WP_349638879.1">
    <property type="nucleotide sequence ID" value="NZ_CP090958.1"/>
</dbReference>
<gene>
    <name evidence="2" type="ORF">LWF01_18680</name>
</gene>
<feature type="domain" description="VOC" evidence="1">
    <location>
        <begin position="4"/>
        <end position="133"/>
    </location>
</feature>
<dbReference type="SUPFAM" id="SSF54593">
    <property type="entry name" value="Glyoxalase/Bleomycin resistance protein/Dihydroxybiphenyl dioxygenase"/>
    <property type="match status" value="1"/>
</dbReference>
<evidence type="ECO:0000259" key="1">
    <source>
        <dbReference type="PROSITE" id="PS51819"/>
    </source>
</evidence>